<dbReference type="EMBL" id="JACJSG010000063">
    <property type="protein sequence ID" value="MBD2504903.1"/>
    <property type="molecule type" value="Genomic_DNA"/>
</dbReference>
<organism evidence="2 3">
    <name type="scientific">Anabaena azotica FACHB-119</name>
    <dbReference type="NCBI Taxonomy" id="947527"/>
    <lineage>
        <taxon>Bacteria</taxon>
        <taxon>Bacillati</taxon>
        <taxon>Cyanobacteriota</taxon>
        <taxon>Cyanophyceae</taxon>
        <taxon>Nostocales</taxon>
        <taxon>Nostocaceae</taxon>
        <taxon>Anabaena</taxon>
        <taxon>Anabaena azotica</taxon>
    </lineage>
</organism>
<dbReference type="InterPro" id="IPR036365">
    <property type="entry name" value="PGBD-like_sf"/>
</dbReference>
<name>A0ABR8DD41_9NOST</name>
<evidence type="ECO:0000313" key="3">
    <source>
        <dbReference type="Proteomes" id="UP000661112"/>
    </source>
</evidence>
<keyword evidence="3" id="KW-1185">Reference proteome</keyword>
<dbReference type="InterPro" id="IPR036366">
    <property type="entry name" value="PGBDSf"/>
</dbReference>
<dbReference type="Gene3D" id="1.10.101.10">
    <property type="entry name" value="PGBD-like superfamily/PGBD"/>
    <property type="match status" value="1"/>
</dbReference>
<evidence type="ECO:0000313" key="2">
    <source>
        <dbReference type="EMBL" id="MBD2504903.1"/>
    </source>
</evidence>
<sequence length="91" mass="9679">MATENKIAIANLTDDLLQLQKPVYSSLTVAILQQLLISEGYGNLPDGTTLPVTGNYLDETVTAVENFQQAMGLSVDGVVGANTWTALVPNQ</sequence>
<dbReference type="Pfam" id="PF01471">
    <property type="entry name" value="PG_binding_1"/>
    <property type="match status" value="1"/>
</dbReference>
<reference evidence="2 3" key="1">
    <citation type="journal article" date="2020" name="ISME J.">
        <title>Comparative genomics reveals insights into cyanobacterial evolution and habitat adaptation.</title>
        <authorList>
            <person name="Chen M.Y."/>
            <person name="Teng W.K."/>
            <person name="Zhao L."/>
            <person name="Hu C.X."/>
            <person name="Zhou Y.K."/>
            <person name="Han B.P."/>
            <person name="Song L.R."/>
            <person name="Shu W.S."/>
        </authorList>
    </citation>
    <scope>NUCLEOTIDE SEQUENCE [LARGE SCALE GENOMIC DNA]</scope>
    <source>
        <strain evidence="2 3">FACHB-119</strain>
    </source>
</reference>
<gene>
    <name evidence="2" type="ORF">H6G83_30615</name>
</gene>
<dbReference type="SUPFAM" id="SSF47090">
    <property type="entry name" value="PGBD-like"/>
    <property type="match status" value="1"/>
</dbReference>
<feature type="domain" description="Peptidoglycan binding-like" evidence="1">
    <location>
        <begin position="29"/>
        <end position="87"/>
    </location>
</feature>
<accession>A0ABR8DD41</accession>
<dbReference type="InterPro" id="IPR002477">
    <property type="entry name" value="Peptidoglycan-bd-like"/>
</dbReference>
<dbReference type="Proteomes" id="UP000661112">
    <property type="component" value="Unassembled WGS sequence"/>
</dbReference>
<dbReference type="RefSeq" id="WP_190479161.1">
    <property type="nucleotide sequence ID" value="NZ_JACJSG010000063.1"/>
</dbReference>
<proteinExistence type="predicted"/>
<comment type="caution">
    <text evidence="2">The sequence shown here is derived from an EMBL/GenBank/DDBJ whole genome shotgun (WGS) entry which is preliminary data.</text>
</comment>
<protein>
    <submittedName>
        <fullName evidence="2">Peptidoglycan-binding protein</fullName>
    </submittedName>
</protein>
<evidence type="ECO:0000259" key="1">
    <source>
        <dbReference type="Pfam" id="PF01471"/>
    </source>
</evidence>